<feature type="transmembrane region" description="Helical" evidence="9">
    <location>
        <begin position="105"/>
        <end position="126"/>
    </location>
</feature>
<evidence type="ECO:0000259" key="10">
    <source>
        <dbReference type="Pfam" id="PF01545"/>
    </source>
</evidence>
<evidence type="ECO:0000313" key="12">
    <source>
        <dbReference type="EMBL" id="MDO1559143.1"/>
    </source>
</evidence>
<keyword evidence="5" id="KW-0862">Zinc</keyword>
<dbReference type="InterPro" id="IPR002524">
    <property type="entry name" value="Cation_efflux"/>
</dbReference>
<evidence type="ECO:0000256" key="3">
    <source>
        <dbReference type="ARBA" id="ARBA00022448"/>
    </source>
</evidence>
<evidence type="ECO:0000256" key="5">
    <source>
        <dbReference type="ARBA" id="ARBA00022906"/>
    </source>
</evidence>
<dbReference type="InterPro" id="IPR036837">
    <property type="entry name" value="Cation_efflux_CTD_sf"/>
</dbReference>
<keyword evidence="13" id="KW-1185">Reference proteome</keyword>
<accession>A0ABT8SMU3</accession>
<dbReference type="NCBIfam" id="TIGR01297">
    <property type="entry name" value="CDF"/>
    <property type="match status" value="1"/>
</dbReference>
<keyword evidence="3" id="KW-0813">Transport</keyword>
<reference evidence="12" key="1">
    <citation type="submission" date="2023-07" db="EMBL/GenBank/DDBJ databases">
        <title>Brevundimonas soil sp. nov., isolated from the soil of chemical plant.</title>
        <authorList>
            <person name="Wu N."/>
        </authorList>
    </citation>
    <scope>NUCLEOTIDE SEQUENCE</scope>
    <source>
        <strain evidence="12">XZ-24</strain>
    </source>
</reference>
<name>A0ABT8SMU3_9CAUL</name>
<organism evidence="12 13">
    <name type="scientific">Peiella sedimenti</name>
    <dbReference type="NCBI Taxonomy" id="3061083"/>
    <lineage>
        <taxon>Bacteria</taxon>
        <taxon>Pseudomonadati</taxon>
        <taxon>Pseudomonadota</taxon>
        <taxon>Alphaproteobacteria</taxon>
        <taxon>Caulobacterales</taxon>
        <taxon>Caulobacteraceae</taxon>
        <taxon>Peiella</taxon>
    </lineage>
</organism>
<feature type="domain" description="Cation efflux protein cytoplasmic" evidence="11">
    <location>
        <begin position="205"/>
        <end position="271"/>
    </location>
</feature>
<protein>
    <submittedName>
        <fullName evidence="12">Cation diffusion facilitator family transporter</fullName>
    </submittedName>
</protein>
<evidence type="ECO:0000256" key="9">
    <source>
        <dbReference type="SAM" id="Phobius"/>
    </source>
</evidence>
<dbReference type="InterPro" id="IPR058533">
    <property type="entry name" value="Cation_efflux_TM"/>
</dbReference>
<evidence type="ECO:0000256" key="1">
    <source>
        <dbReference type="ARBA" id="ARBA00004141"/>
    </source>
</evidence>
<proteinExistence type="inferred from homology"/>
<dbReference type="Gene3D" id="1.20.1510.10">
    <property type="entry name" value="Cation efflux protein transmembrane domain"/>
    <property type="match status" value="1"/>
</dbReference>
<comment type="similarity">
    <text evidence="2">Belongs to the cation diffusion facilitator (CDF) transporter (TC 2.A.4) family. SLC30A subfamily.</text>
</comment>
<comment type="subcellular location">
    <subcellularLocation>
        <location evidence="1">Membrane</location>
        <topology evidence="1">Multi-pass membrane protein</topology>
    </subcellularLocation>
</comment>
<dbReference type="InterPro" id="IPR027470">
    <property type="entry name" value="Cation_efflux_CTD"/>
</dbReference>
<keyword evidence="6 9" id="KW-1133">Transmembrane helix</keyword>
<keyword evidence="5" id="KW-0864">Zinc transport</keyword>
<dbReference type="RefSeq" id="WP_302109566.1">
    <property type="nucleotide sequence ID" value="NZ_JAUKTR010000002.1"/>
</dbReference>
<evidence type="ECO:0000313" key="13">
    <source>
        <dbReference type="Proteomes" id="UP001169063"/>
    </source>
</evidence>
<evidence type="ECO:0000256" key="8">
    <source>
        <dbReference type="ARBA" id="ARBA00023136"/>
    </source>
</evidence>
<comment type="caution">
    <text evidence="12">The sequence shown here is derived from an EMBL/GenBank/DDBJ whole genome shotgun (WGS) entry which is preliminary data.</text>
</comment>
<dbReference type="SUPFAM" id="SSF161111">
    <property type="entry name" value="Cation efflux protein transmembrane domain-like"/>
    <property type="match status" value="1"/>
</dbReference>
<keyword evidence="8 9" id="KW-0472">Membrane</keyword>
<sequence length="281" mass="28688">MRLYLIGIGLNLTFVAAEFAAGLWAGSTALLADAGHNLSDVLSLALAGGAAWLAKQSASGRRTYGFGKATILASLANALLLVFVAGAVAVEALRRLSAPEAPEPGIVAAVAALGVVINLGTALMFMGAAKDDLNAKGAFLHMAADAAVSLGVVASAGLIAVSGAGWIDPLVGLVIVAVILWGTWGLLKDSLNLALDAAPAHIDMTALEVWLAEQPGVTGVHHLHVWSLSTTRTALTVHLVRPQGADRAFLAALSAGLKSRFGIDHATVQVEADAEDHCIDC</sequence>
<feature type="transmembrane region" description="Helical" evidence="9">
    <location>
        <begin position="166"/>
        <end position="187"/>
    </location>
</feature>
<evidence type="ECO:0000256" key="2">
    <source>
        <dbReference type="ARBA" id="ARBA00008873"/>
    </source>
</evidence>
<feature type="transmembrane region" description="Helical" evidence="9">
    <location>
        <begin position="66"/>
        <end position="93"/>
    </location>
</feature>
<feature type="domain" description="Cation efflux protein transmembrane" evidence="10">
    <location>
        <begin position="5"/>
        <end position="191"/>
    </location>
</feature>
<evidence type="ECO:0000256" key="7">
    <source>
        <dbReference type="ARBA" id="ARBA00023065"/>
    </source>
</evidence>
<evidence type="ECO:0000256" key="4">
    <source>
        <dbReference type="ARBA" id="ARBA00022692"/>
    </source>
</evidence>
<keyword evidence="4 9" id="KW-0812">Transmembrane</keyword>
<dbReference type="InterPro" id="IPR050681">
    <property type="entry name" value="CDF/SLC30A"/>
</dbReference>
<dbReference type="SUPFAM" id="SSF160240">
    <property type="entry name" value="Cation efflux protein cytoplasmic domain-like"/>
    <property type="match status" value="1"/>
</dbReference>
<dbReference type="InterPro" id="IPR027469">
    <property type="entry name" value="Cation_efflux_TMD_sf"/>
</dbReference>
<evidence type="ECO:0000256" key="6">
    <source>
        <dbReference type="ARBA" id="ARBA00022989"/>
    </source>
</evidence>
<evidence type="ECO:0000259" key="11">
    <source>
        <dbReference type="Pfam" id="PF16916"/>
    </source>
</evidence>
<dbReference type="PANTHER" id="PTHR11562">
    <property type="entry name" value="CATION EFFLUX PROTEIN/ ZINC TRANSPORTER"/>
    <property type="match status" value="1"/>
</dbReference>
<keyword evidence="7" id="KW-0406">Ion transport</keyword>
<dbReference type="PANTHER" id="PTHR11562:SF17">
    <property type="entry name" value="RE54080P-RELATED"/>
    <property type="match status" value="1"/>
</dbReference>
<dbReference type="Proteomes" id="UP001169063">
    <property type="component" value="Unassembled WGS sequence"/>
</dbReference>
<gene>
    <name evidence="12" type="ORF">Q0812_06840</name>
</gene>
<dbReference type="Pfam" id="PF16916">
    <property type="entry name" value="ZT_dimer"/>
    <property type="match status" value="1"/>
</dbReference>
<dbReference type="EMBL" id="JAUKTR010000002">
    <property type="protein sequence ID" value="MDO1559143.1"/>
    <property type="molecule type" value="Genomic_DNA"/>
</dbReference>
<dbReference type="Pfam" id="PF01545">
    <property type="entry name" value="Cation_efflux"/>
    <property type="match status" value="1"/>
</dbReference>
<feature type="transmembrane region" description="Helical" evidence="9">
    <location>
        <begin position="138"/>
        <end position="160"/>
    </location>
</feature>